<sequence length="386" mass="44165">MINGFRESMETPFPYDRYASGKNFIGRKSETVILESMLRSKQNVLLYDAPKTGKGSLIRHVLYNLKIGSYPFIACHVSLGNIRERAGFLASYASALVKAAASEAGGMKEIYDRFLAGTFLSLDLAEENGKGIFRPEKAPSREDEKAVFELGEKIAGYCGTAVIIVIEEFQNLLMFDDSDEILDTMESVLNERENATYIFSGSRINAMKSIFEEERRFYRFAEHVPLQTIDEREITEYVIRGFSRGGKIIEHDLVLGAVRLFENNCWYINQFASICDSLSRGYINENTLMDALKMLIAVHSLRFRDMVDGMTGFQTDMFRAILDGVTRFSATETIEKYGLNSSANVRRLKDALKKKEIITFDEKDIPHVIDPLFKYWMKKYYFKQET</sequence>
<dbReference type="Gene3D" id="3.40.50.300">
    <property type="entry name" value="P-loop containing nucleotide triphosphate hydrolases"/>
    <property type="match status" value="1"/>
</dbReference>
<reference evidence="1" key="2">
    <citation type="journal article" date="2021" name="PeerJ">
        <title>Extensive microbial diversity within the chicken gut microbiome revealed by metagenomics and culture.</title>
        <authorList>
            <person name="Gilroy R."/>
            <person name="Ravi A."/>
            <person name="Getino M."/>
            <person name="Pursley I."/>
            <person name="Horton D.L."/>
            <person name="Alikhan N.F."/>
            <person name="Baker D."/>
            <person name="Gharbi K."/>
            <person name="Hall N."/>
            <person name="Watson M."/>
            <person name="Adriaenssens E.M."/>
            <person name="Foster-Nyarko E."/>
            <person name="Jarju S."/>
            <person name="Secka A."/>
            <person name="Antonio M."/>
            <person name="Oren A."/>
            <person name="Chaudhuri R.R."/>
            <person name="La Ragione R."/>
            <person name="Hildebrand F."/>
            <person name="Pallen M.J."/>
        </authorList>
    </citation>
    <scope>NUCLEOTIDE SEQUENCE</scope>
    <source>
        <strain evidence="1">B1-8020</strain>
    </source>
</reference>
<accession>A0A9D9IJK4</accession>
<dbReference type="AlphaFoldDB" id="A0A9D9IJK4"/>
<evidence type="ECO:0000313" key="2">
    <source>
        <dbReference type="Proteomes" id="UP000823604"/>
    </source>
</evidence>
<organism evidence="1 2">
    <name type="scientific">Candidatus Merdivivens pullicola</name>
    <dbReference type="NCBI Taxonomy" id="2840872"/>
    <lineage>
        <taxon>Bacteria</taxon>
        <taxon>Pseudomonadati</taxon>
        <taxon>Bacteroidota</taxon>
        <taxon>Bacteroidia</taxon>
        <taxon>Bacteroidales</taxon>
        <taxon>Muribaculaceae</taxon>
        <taxon>Muribaculaceae incertae sedis</taxon>
        <taxon>Candidatus Merdivivens</taxon>
    </lineage>
</organism>
<name>A0A9D9IJK4_9BACT</name>
<proteinExistence type="predicted"/>
<dbReference type="InterPro" id="IPR027417">
    <property type="entry name" value="P-loop_NTPase"/>
</dbReference>
<dbReference type="PANTHER" id="PTHR34301:SF8">
    <property type="entry name" value="ATPASE DOMAIN-CONTAINING PROTEIN"/>
    <property type="match status" value="1"/>
</dbReference>
<dbReference type="GO" id="GO:0005524">
    <property type="term" value="F:ATP binding"/>
    <property type="evidence" value="ECO:0007669"/>
    <property type="project" value="UniProtKB-KW"/>
</dbReference>
<dbReference type="SUPFAM" id="SSF52540">
    <property type="entry name" value="P-loop containing nucleoside triphosphate hydrolases"/>
    <property type="match status" value="1"/>
</dbReference>
<dbReference type="Proteomes" id="UP000823604">
    <property type="component" value="Unassembled WGS sequence"/>
</dbReference>
<keyword evidence="1" id="KW-0547">Nucleotide-binding</keyword>
<gene>
    <name evidence="1" type="ORF">IAB81_03900</name>
</gene>
<evidence type="ECO:0000313" key="1">
    <source>
        <dbReference type="EMBL" id="MBO8472751.1"/>
    </source>
</evidence>
<dbReference type="EMBL" id="JADIMA010000036">
    <property type="protein sequence ID" value="MBO8472751.1"/>
    <property type="molecule type" value="Genomic_DNA"/>
</dbReference>
<protein>
    <submittedName>
        <fullName evidence="1">ATP-binding protein</fullName>
    </submittedName>
</protein>
<reference evidence="1" key="1">
    <citation type="submission" date="2020-10" db="EMBL/GenBank/DDBJ databases">
        <authorList>
            <person name="Gilroy R."/>
        </authorList>
    </citation>
    <scope>NUCLEOTIDE SEQUENCE</scope>
    <source>
        <strain evidence="1">B1-8020</strain>
    </source>
</reference>
<keyword evidence="1" id="KW-0067">ATP-binding</keyword>
<comment type="caution">
    <text evidence="1">The sequence shown here is derived from an EMBL/GenBank/DDBJ whole genome shotgun (WGS) entry which is preliminary data.</text>
</comment>
<dbReference type="PANTHER" id="PTHR34301">
    <property type="entry name" value="DNA-BINDING PROTEIN-RELATED"/>
    <property type="match status" value="1"/>
</dbReference>